<dbReference type="EMBL" id="KD121455">
    <property type="protein sequence ID" value="EMS59362.1"/>
    <property type="molecule type" value="Genomic_DNA"/>
</dbReference>
<proteinExistence type="predicted"/>
<evidence type="ECO:0000256" key="2">
    <source>
        <dbReference type="ARBA" id="ARBA00023136"/>
    </source>
</evidence>
<organism evidence="3">
    <name type="scientific">Triticum urartu</name>
    <name type="common">Red wild einkorn</name>
    <name type="synonym">Crithodium urartu</name>
    <dbReference type="NCBI Taxonomy" id="4572"/>
    <lineage>
        <taxon>Eukaryota</taxon>
        <taxon>Viridiplantae</taxon>
        <taxon>Streptophyta</taxon>
        <taxon>Embryophyta</taxon>
        <taxon>Tracheophyta</taxon>
        <taxon>Spermatophyta</taxon>
        <taxon>Magnoliopsida</taxon>
        <taxon>Liliopsida</taxon>
        <taxon>Poales</taxon>
        <taxon>Poaceae</taxon>
        <taxon>BOP clade</taxon>
        <taxon>Pooideae</taxon>
        <taxon>Triticodae</taxon>
        <taxon>Triticeae</taxon>
        <taxon>Triticinae</taxon>
        <taxon>Triticum</taxon>
    </lineage>
</organism>
<name>M7ZGZ8_TRIUA</name>
<keyword evidence="2" id="KW-0472">Membrane</keyword>
<evidence type="ECO:0000256" key="1">
    <source>
        <dbReference type="ARBA" id="ARBA00004370"/>
    </source>
</evidence>
<comment type="subcellular location">
    <subcellularLocation>
        <location evidence="1">Membrane</location>
    </subcellularLocation>
</comment>
<protein>
    <recommendedName>
        <fullName evidence="4">Late embryogenesis abundant protein LEA-2 subgroup domain-containing protein</fullName>
    </recommendedName>
</protein>
<dbReference type="GO" id="GO:0098542">
    <property type="term" value="P:defense response to other organism"/>
    <property type="evidence" value="ECO:0007669"/>
    <property type="project" value="InterPro"/>
</dbReference>
<dbReference type="STRING" id="4572.M7ZGZ8"/>
<dbReference type="InterPro" id="IPR044839">
    <property type="entry name" value="NDR1-like"/>
</dbReference>
<evidence type="ECO:0008006" key="4">
    <source>
        <dbReference type="Google" id="ProtNLM"/>
    </source>
</evidence>
<dbReference type="AlphaFoldDB" id="M7ZGZ8"/>
<dbReference type="GO" id="GO:0005886">
    <property type="term" value="C:plasma membrane"/>
    <property type="evidence" value="ECO:0007669"/>
    <property type="project" value="TreeGrafter"/>
</dbReference>
<dbReference type="PANTHER" id="PTHR31234:SF66">
    <property type="entry name" value="LATE EMBRYOGENESIS ABUNDANT PROTEIN"/>
    <property type="match status" value="1"/>
</dbReference>
<dbReference type="eggNOG" id="ENOG502RZP0">
    <property type="taxonomic scope" value="Eukaryota"/>
</dbReference>
<evidence type="ECO:0000313" key="3">
    <source>
        <dbReference type="EMBL" id="EMS59362.1"/>
    </source>
</evidence>
<gene>
    <name evidence="3" type="ORF">TRIUR3_16967</name>
</gene>
<reference evidence="3" key="1">
    <citation type="journal article" date="2013" name="Nature">
        <title>Draft genome of the wheat A-genome progenitor Triticum urartu.</title>
        <authorList>
            <person name="Ling H.Q."/>
            <person name="Zhao S."/>
            <person name="Liu D."/>
            <person name="Wang J."/>
            <person name="Sun H."/>
            <person name="Zhang C."/>
            <person name="Fan H."/>
            <person name="Li D."/>
            <person name="Dong L."/>
            <person name="Tao Y."/>
            <person name="Gao C."/>
            <person name="Wu H."/>
            <person name="Li Y."/>
            <person name="Cui Y."/>
            <person name="Guo X."/>
            <person name="Zheng S."/>
            <person name="Wang B."/>
            <person name="Yu K."/>
            <person name="Liang Q."/>
            <person name="Yang W."/>
            <person name="Lou X."/>
            <person name="Chen J."/>
            <person name="Feng M."/>
            <person name="Jian J."/>
            <person name="Zhang X."/>
            <person name="Luo G."/>
            <person name="Jiang Y."/>
            <person name="Liu J."/>
            <person name="Wang Z."/>
            <person name="Sha Y."/>
            <person name="Zhang B."/>
            <person name="Wu H."/>
            <person name="Tang D."/>
            <person name="Shen Q."/>
            <person name="Xue P."/>
            <person name="Zou S."/>
            <person name="Wang X."/>
            <person name="Liu X."/>
            <person name="Wang F."/>
            <person name="Yang Y."/>
            <person name="An X."/>
            <person name="Dong Z."/>
            <person name="Zhang K."/>
            <person name="Zhang X."/>
            <person name="Luo M.C."/>
            <person name="Dvorak J."/>
            <person name="Tong Y."/>
            <person name="Wang J."/>
            <person name="Yang H."/>
            <person name="Li Z."/>
            <person name="Wang D."/>
            <person name="Zhang A."/>
            <person name="Wang J."/>
        </authorList>
    </citation>
    <scope>NUCLEOTIDE SEQUENCE</scope>
</reference>
<accession>M7ZGZ8</accession>
<sequence>MAVILCTLLAIGIIVVGAAVFAVYLIYKPHMPYMVVTNAYLQQLDYSPADGVIRDIQVRADVLARNTNSKVNASFSSFNIDVRFHGTTLLQLRAETFSVARESSITLPYSGSSRGAKLDLAGMRAMEEALRSRVVPITLSGKARTRWRMGIFLKVAFWTRLNCPLSFSYPPGSVMPIDHESCRSSCPACGGCPDANNAWEWMSSPSDVSLCRLWLDPLLFAEPIIHPIVLPQHWSGAGWTYTSVKVTSGGGVHESGQYEIRLITRVVPLQQSGIFKALERANYSMEVGKINDILGVEEPTMEFLLLDRST</sequence>
<dbReference type="PANTHER" id="PTHR31234">
    <property type="entry name" value="LATE EMBRYOGENESIS ABUNDANT (LEA) HYDROXYPROLINE-RICH GLYCOPROTEIN FAMILY"/>
    <property type="match status" value="1"/>
</dbReference>